<feature type="site" description="Lowers pKa of active site Tyr" evidence="4">
    <location>
        <position position="89"/>
    </location>
</feature>
<dbReference type="PANTHER" id="PTHR11732">
    <property type="entry name" value="ALDO/KETO REDUCTASE"/>
    <property type="match status" value="1"/>
</dbReference>
<dbReference type="GO" id="GO:0016616">
    <property type="term" value="F:oxidoreductase activity, acting on the CH-OH group of donors, NAD or NADP as acceptor"/>
    <property type="evidence" value="ECO:0007669"/>
    <property type="project" value="InterPro"/>
</dbReference>
<evidence type="ECO:0000313" key="6">
    <source>
        <dbReference type="EMBL" id="KAJ8451713.1"/>
    </source>
</evidence>
<evidence type="ECO:0000259" key="5">
    <source>
        <dbReference type="Pfam" id="PF00248"/>
    </source>
</evidence>
<dbReference type="AlphaFoldDB" id="A0A9Q1KZF2"/>
<dbReference type="PRINTS" id="PR00069">
    <property type="entry name" value="ALDKETRDTASE"/>
</dbReference>
<evidence type="ECO:0000256" key="3">
    <source>
        <dbReference type="PIRSR" id="PIRSR000097-2"/>
    </source>
</evidence>
<dbReference type="PROSITE" id="PS00798">
    <property type="entry name" value="ALDOKETO_REDUCTASE_1"/>
    <property type="match status" value="1"/>
</dbReference>
<dbReference type="InterPro" id="IPR018170">
    <property type="entry name" value="Aldo/ket_reductase_CS"/>
</dbReference>
<keyword evidence="7" id="KW-1185">Reference proteome</keyword>
<proteinExistence type="predicted"/>
<reference evidence="6" key="1">
    <citation type="submission" date="2022-04" db="EMBL/GenBank/DDBJ databases">
        <title>Carnegiea gigantea Genome sequencing and assembly v2.</title>
        <authorList>
            <person name="Copetti D."/>
            <person name="Sanderson M.J."/>
            <person name="Burquez A."/>
            <person name="Wojciechowski M.F."/>
        </authorList>
    </citation>
    <scope>NUCLEOTIDE SEQUENCE</scope>
    <source>
        <strain evidence="6">SGP5-SGP5p</strain>
        <tissue evidence="6">Aerial part</tissue>
    </source>
</reference>
<dbReference type="PROSITE" id="PS00063">
    <property type="entry name" value="ALDOKETO_REDUCTASE_3"/>
    <property type="match status" value="1"/>
</dbReference>
<dbReference type="PIRSF" id="PIRSF000097">
    <property type="entry name" value="AKR"/>
    <property type="match status" value="1"/>
</dbReference>
<feature type="active site" description="Proton donor" evidence="2">
    <location>
        <position position="59"/>
    </location>
</feature>
<dbReference type="InterPro" id="IPR036812">
    <property type="entry name" value="NAD(P)_OxRdtase_dom_sf"/>
</dbReference>
<evidence type="ECO:0000256" key="4">
    <source>
        <dbReference type="PIRSR" id="PIRSR000097-3"/>
    </source>
</evidence>
<dbReference type="GO" id="GO:0044550">
    <property type="term" value="P:secondary metabolite biosynthetic process"/>
    <property type="evidence" value="ECO:0007669"/>
    <property type="project" value="UniProtKB-ARBA"/>
</dbReference>
<dbReference type="Proteomes" id="UP001153076">
    <property type="component" value="Unassembled WGS sequence"/>
</dbReference>
<sequence length="324" mass="36430">MAANTPAIPTIKLGHDGGSMPVLGFGTAPDPPVPAETTRAAVLAAIQAGYRHFDTACLYHTEQPLGEAIAEALEKGLIQSRDDLFITSKLWCSDAHRDLVLPALKTTLRKLNLEYVDLYLMHWPVSSKPGVYEYPIKKEDFVPMDYRCVWEAMEECKKLGLANFIGVSNFSRKKLEDILAFAAIPPAVNQVEVNPSWQQKELIEFCKANRVVVTAYAPLGAVGTFYGSNKLMESDVLKEIATRRNKSIAQVCLRWILEQGIAVVVKSFNEERMKQNLDIFNWSLSPEDHEKIKDIPQSRVCEGFDYTSSFGPFRTIEELWDEEV</sequence>
<evidence type="ECO:0000313" key="7">
    <source>
        <dbReference type="Proteomes" id="UP001153076"/>
    </source>
</evidence>
<dbReference type="InterPro" id="IPR044497">
    <property type="entry name" value="AKR4A/B"/>
</dbReference>
<dbReference type="SUPFAM" id="SSF51430">
    <property type="entry name" value="NAD(P)-linked oxidoreductase"/>
    <property type="match status" value="1"/>
</dbReference>
<dbReference type="OrthoDB" id="416253at2759"/>
<dbReference type="EMBL" id="JAKOGI010000008">
    <property type="protein sequence ID" value="KAJ8451713.1"/>
    <property type="molecule type" value="Genomic_DNA"/>
</dbReference>
<keyword evidence="1" id="KW-0560">Oxidoreductase</keyword>
<evidence type="ECO:0000256" key="1">
    <source>
        <dbReference type="ARBA" id="ARBA00023002"/>
    </source>
</evidence>
<organism evidence="6 7">
    <name type="scientific">Carnegiea gigantea</name>
    <dbReference type="NCBI Taxonomy" id="171969"/>
    <lineage>
        <taxon>Eukaryota</taxon>
        <taxon>Viridiplantae</taxon>
        <taxon>Streptophyta</taxon>
        <taxon>Embryophyta</taxon>
        <taxon>Tracheophyta</taxon>
        <taxon>Spermatophyta</taxon>
        <taxon>Magnoliopsida</taxon>
        <taxon>eudicotyledons</taxon>
        <taxon>Gunneridae</taxon>
        <taxon>Pentapetalae</taxon>
        <taxon>Caryophyllales</taxon>
        <taxon>Cactineae</taxon>
        <taxon>Cactaceae</taxon>
        <taxon>Cactoideae</taxon>
        <taxon>Echinocereeae</taxon>
        <taxon>Carnegiea</taxon>
    </lineage>
</organism>
<feature type="domain" description="NADP-dependent oxidoreductase" evidence="5">
    <location>
        <begin position="23"/>
        <end position="295"/>
    </location>
</feature>
<dbReference type="InterPro" id="IPR023210">
    <property type="entry name" value="NADP_OxRdtase_dom"/>
</dbReference>
<dbReference type="FunFam" id="3.20.20.100:FF:000014">
    <property type="entry name" value="NAD(P)-linked oxidoreductase superfamily protein"/>
    <property type="match status" value="1"/>
</dbReference>
<feature type="binding site" evidence="3">
    <location>
        <position position="122"/>
    </location>
    <ligand>
        <name>substrate</name>
    </ligand>
</feature>
<dbReference type="Gene3D" id="3.20.20.100">
    <property type="entry name" value="NADP-dependent oxidoreductase domain"/>
    <property type="match status" value="1"/>
</dbReference>
<dbReference type="CDD" id="cd19124">
    <property type="entry name" value="AKR_AKR4A_4B"/>
    <property type="match status" value="1"/>
</dbReference>
<dbReference type="InterPro" id="IPR020471">
    <property type="entry name" value="AKR"/>
</dbReference>
<protein>
    <recommendedName>
        <fullName evidence="5">NADP-dependent oxidoreductase domain-containing protein</fullName>
    </recommendedName>
</protein>
<gene>
    <name evidence="6" type="ORF">Cgig2_018347</name>
</gene>
<comment type="caution">
    <text evidence="6">The sequence shown here is derived from an EMBL/GenBank/DDBJ whole genome shotgun (WGS) entry which is preliminary data.</text>
</comment>
<dbReference type="Pfam" id="PF00248">
    <property type="entry name" value="Aldo_ket_red"/>
    <property type="match status" value="1"/>
</dbReference>
<accession>A0A9Q1KZF2</accession>
<evidence type="ECO:0000256" key="2">
    <source>
        <dbReference type="PIRSR" id="PIRSR000097-1"/>
    </source>
</evidence>
<name>A0A9Q1KZF2_9CARY</name>